<gene>
    <name evidence="1" type="ORF">VHP8226_00369</name>
</gene>
<dbReference type="EMBL" id="CAKLCM010000001">
    <property type="protein sequence ID" value="CAH0524532.1"/>
    <property type="molecule type" value="Genomic_DNA"/>
</dbReference>
<dbReference type="Gene3D" id="3.30.1910.10">
    <property type="entry name" value="so0334 like domain"/>
    <property type="match status" value="1"/>
</dbReference>
<dbReference type="InterPro" id="IPR009491">
    <property type="entry name" value="DUF1107"/>
</dbReference>
<evidence type="ECO:0000313" key="2">
    <source>
        <dbReference type="Proteomes" id="UP000838160"/>
    </source>
</evidence>
<organism evidence="1 2">
    <name type="scientific">Vibrio hippocampi</name>
    <dbReference type="NCBI Taxonomy" id="654686"/>
    <lineage>
        <taxon>Bacteria</taxon>
        <taxon>Pseudomonadati</taxon>
        <taxon>Pseudomonadota</taxon>
        <taxon>Gammaproteobacteria</taxon>
        <taxon>Vibrionales</taxon>
        <taxon>Vibrionaceae</taxon>
        <taxon>Vibrio</taxon>
    </lineage>
</organism>
<dbReference type="Pfam" id="PF06526">
    <property type="entry name" value="DUF1107"/>
    <property type="match status" value="1"/>
</dbReference>
<accession>A0ABM8ZF23</accession>
<sequence length="64" mass="7409">MLRNFSVYRPRQIAKFVKVLFKGQFFISGIGLFCFDNGKVLLPDVEDQRKLDAYKEINLAIALL</sequence>
<reference evidence="1" key="1">
    <citation type="submission" date="2021-12" db="EMBL/GenBank/DDBJ databases">
        <authorList>
            <person name="Rodrigo-Torres L."/>
            <person name="Arahal R. D."/>
            <person name="Lucena T."/>
        </authorList>
    </citation>
    <scope>NUCLEOTIDE SEQUENCE</scope>
    <source>
        <strain evidence="1">CECT 8226</strain>
    </source>
</reference>
<proteinExistence type="predicted"/>
<comment type="caution">
    <text evidence="1">The sequence shown here is derived from an EMBL/GenBank/DDBJ whole genome shotgun (WGS) entry which is preliminary data.</text>
</comment>
<protein>
    <recommendedName>
        <fullName evidence="3">DUF1107 domain-containing protein</fullName>
    </recommendedName>
</protein>
<dbReference type="Proteomes" id="UP000838160">
    <property type="component" value="Unassembled WGS sequence"/>
</dbReference>
<name>A0ABM8ZF23_9VIBR</name>
<dbReference type="RefSeq" id="WP_237483432.1">
    <property type="nucleotide sequence ID" value="NZ_CAKLCM010000001.1"/>
</dbReference>
<keyword evidence="2" id="KW-1185">Reference proteome</keyword>
<evidence type="ECO:0000313" key="1">
    <source>
        <dbReference type="EMBL" id="CAH0524532.1"/>
    </source>
</evidence>
<evidence type="ECO:0008006" key="3">
    <source>
        <dbReference type="Google" id="ProtNLM"/>
    </source>
</evidence>